<dbReference type="Gene3D" id="2.40.50.100">
    <property type="match status" value="1"/>
</dbReference>
<evidence type="ECO:0000313" key="5">
    <source>
        <dbReference type="Proteomes" id="UP001258994"/>
    </source>
</evidence>
<evidence type="ECO:0000256" key="2">
    <source>
        <dbReference type="SAM" id="Coils"/>
    </source>
</evidence>
<gene>
    <name evidence="4" type="ORF">RGQ13_13145</name>
</gene>
<feature type="coiled-coil region" evidence="2">
    <location>
        <begin position="111"/>
        <end position="169"/>
    </location>
</feature>
<organism evidence="4 5">
    <name type="scientific">Thalassotalea psychrophila</name>
    <dbReference type="NCBI Taxonomy" id="3065647"/>
    <lineage>
        <taxon>Bacteria</taxon>
        <taxon>Pseudomonadati</taxon>
        <taxon>Pseudomonadota</taxon>
        <taxon>Gammaproteobacteria</taxon>
        <taxon>Alteromonadales</taxon>
        <taxon>Colwelliaceae</taxon>
        <taxon>Thalassotalea</taxon>
    </lineage>
</organism>
<dbReference type="RefSeq" id="WP_348390206.1">
    <property type="nucleotide sequence ID" value="NZ_CP134145.1"/>
</dbReference>
<dbReference type="PANTHER" id="PTHR30469:SF11">
    <property type="entry name" value="BLL4320 PROTEIN"/>
    <property type="match status" value="1"/>
</dbReference>
<feature type="domain" description="CzcB-like barrel-sandwich hybrid" evidence="3">
    <location>
        <begin position="75"/>
        <end position="210"/>
    </location>
</feature>
<name>A0ABY9TQI5_9GAMM</name>
<dbReference type="Proteomes" id="UP001258994">
    <property type="component" value="Chromosome"/>
</dbReference>
<accession>A0ABY9TQI5</accession>
<comment type="similarity">
    <text evidence="1">Belongs to the membrane fusion protein (MFP) (TC 8.A.1) family.</text>
</comment>
<dbReference type="Gene3D" id="1.10.287.470">
    <property type="entry name" value="Helix hairpin bin"/>
    <property type="match status" value="1"/>
</dbReference>
<dbReference type="SUPFAM" id="SSF111369">
    <property type="entry name" value="HlyD-like secretion proteins"/>
    <property type="match status" value="1"/>
</dbReference>
<keyword evidence="5" id="KW-1185">Reference proteome</keyword>
<keyword evidence="2" id="KW-0175">Coiled coil</keyword>
<evidence type="ECO:0000313" key="4">
    <source>
        <dbReference type="EMBL" id="WNC71071.1"/>
    </source>
</evidence>
<dbReference type="InterPro" id="IPR006143">
    <property type="entry name" value="RND_pump_MFP"/>
</dbReference>
<protein>
    <submittedName>
        <fullName evidence="4">Efflux RND transporter periplasmic adaptor subunit</fullName>
    </submittedName>
</protein>
<dbReference type="PANTHER" id="PTHR30469">
    <property type="entry name" value="MULTIDRUG RESISTANCE PROTEIN MDTA"/>
    <property type="match status" value="1"/>
</dbReference>
<dbReference type="Gene3D" id="2.40.30.170">
    <property type="match status" value="1"/>
</dbReference>
<dbReference type="NCBIfam" id="TIGR01730">
    <property type="entry name" value="RND_mfp"/>
    <property type="match status" value="1"/>
</dbReference>
<reference evidence="5" key="1">
    <citation type="submission" date="2023-09" db="EMBL/GenBank/DDBJ databases">
        <authorList>
            <person name="Li S."/>
            <person name="Li X."/>
            <person name="Zhang C."/>
            <person name="Zhao Z."/>
        </authorList>
    </citation>
    <scope>NUCLEOTIDE SEQUENCE [LARGE SCALE GENOMIC DNA]</scope>
    <source>
        <strain evidence="5">SQ149</strain>
    </source>
</reference>
<dbReference type="EMBL" id="CP134145">
    <property type="protein sequence ID" value="WNC71071.1"/>
    <property type="molecule type" value="Genomic_DNA"/>
</dbReference>
<dbReference type="InterPro" id="IPR058647">
    <property type="entry name" value="BSH_CzcB-like"/>
</dbReference>
<sequence length="372" mass="41438">MFNSIPTLTSQLLKGATVTTLLVSLLACGESLPQVATQTPYYHKVASEPLKLEQSYNVLRRFSGSLVSKQSANLNFEVSGRVANIFVDEGDTVTKGQLLASLDTELLGIEQQQLVAQESQLKAELELAQANLNRVNELIDNGYASQQNQDELQAQKKVLEASKKQLQASQAINRYQINHTEIYAPFTGTINKRNINVGEVINPQVTVFTLQEQGNNELKVGVPQNLIADIKAQSSFSLSINQVSIQVTSLAVNSEINQYSRTVQLRFSLPNKLSIFNNQMGYFEFEQQYQQQGFWVPITALTDGIRGTWNVYTLEETTDNSSKKPLFKLISNSVEIIHSEQDKAFIRGSLTNGQRLLTSGLHRLVPGQMVRI</sequence>
<dbReference type="Pfam" id="PF25973">
    <property type="entry name" value="BSH_CzcB"/>
    <property type="match status" value="1"/>
</dbReference>
<proteinExistence type="inferred from homology"/>
<evidence type="ECO:0000259" key="3">
    <source>
        <dbReference type="Pfam" id="PF25973"/>
    </source>
</evidence>
<dbReference type="Gene3D" id="2.40.420.20">
    <property type="match status" value="1"/>
</dbReference>
<evidence type="ECO:0000256" key="1">
    <source>
        <dbReference type="ARBA" id="ARBA00009477"/>
    </source>
</evidence>